<proteinExistence type="predicted"/>
<evidence type="ECO:0000313" key="1">
    <source>
        <dbReference type="Ensembl" id="ENSSSUP00005014471.1"/>
    </source>
</evidence>
<evidence type="ECO:0000313" key="2">
    <source>
        <dbReference type="Proteomes" id="UP000472268"/>
    </source>
</evidence>
<dbReference type="Ensembl" id="ENSSSUT00005016513.1">
    <property type="protein sequence ID" value="ENSSSUP00005014471.1"/>
    <property type="gene ID" value="ENSSSUG00005009244.1"/>
</dbReference>
<name>A0A673TZI7_SURSU</name>
<sequence length="136" mass="14969">MAPREPEALAPARAGGRAQCWEPVQSCAGLCRPRVLFPPTVSLETVQFALPGGELTWICSKCGSFLITVRAQFGTRRDSAGQLNYIDPATGYTVLTQLAHLQRGKCCGCACRHCPYGQVNVKDPLKRKKFNSYFYV</sequence>
<gene>
    <name evidence="1" type="primary">C3H1orf53</name>
</gene>
<dbReference type="Pfam" id="PF17653">
    <property type="entry name" value="DUF5522"/>
    <property type="match status" value="1"/>
</dbReference>
<reference evidence="1 2" key="1">
    <citation type="submission" date="2019-05" db="EMBL/GenBank/DDBJ databases">
        <title>A Chromosome-scale Meerkat (S. suricatta) Genome Assembly.</title>
        <authorList>
            <person name="Dudchenko O."/>
            <person name="Lieberman Aiden E."/>
            <person name="Tung J."/>
            <person name="Barreiro L.B."/>
            <person name="Clutton-Brock T.H."/>
        </authorList>
    </citation>
    <scope>NUCLEOTIDE SEQUENCE [LARGE SCALE GENOMIC DNA]</scope>
</reference>
<dbReference type="Proteomes" id="UP000472268">
    <property type="component" value="Chromosome 3"/>
</dbReference>
<reference evidence="1" key="3">
    <citation type="submission" date="2025-09" db="UniProtKB">
        <authorList>
            <consortium name="Ensembl"/>
        </authorList>
    </citation>
    <scope>IDENTIFICATION</scope>
</reference>
<dbReference type="AlphaFoldDB" id="A0A673TZI7"/>
<reference evidence="1" key="2">
    <citation type="submission" date="2025-08" db="UniProtKB">
        <authorList>
            <consortium name="Ensembl"/>
        </authorList>
    </citation>
    <scope>IDENTIFICATION</scope>
</reference>
<keyword evidence="2" id="KW-1185">Reference proteome</keyword>
<accession>A0A673TZI7</accession>
<protein>
    <submittedName>
        <fullName evidence="1">Uncharacterized protein</fullName>
    </submittedName>
</protein>
<dbReference type="PANTHER" id="PTHR21037">
    <property type="entry name" value="39S RIBOSOMAL PROTEIN L14, MITOCHONDRIAL"/>
    <property type="match status" value="1"/>
</dbReference>
<dbReference type="InterPro" id="IPR040807">
    <property type="entry name" value="DUF5522"/>
</dbReference>
<organism evidence="1 2">
    <name type="scientific">Suricata suricatta</name>
    <name type="common">Meerkat</name>
    <dbReference type="NCBI Taxonomy" id="37032"/>
    <lineage>
        <taxon>Eukaryota</taxon>
        <taxon>Metazoa</taxon>
        <taxon>Chordata</taxon>
        <taxon>Craniata</taxon>
        <taxon>Vertebrata</taxon>
        <taxon>Euteleostomi</taxon>
        <taxon>Mammalia</taxon>
        <taxon>Eutheria</taxon>
        <taxon>Laurasiatheria</taxon>
        <taxon>Carnivora</taxon>
        <taxon>Feliformia</taxon>
        <taxon>Herpestidae</taxon>
        <taxon>Suricata</taxon>
    </lineage>
</organism>
<dbReference type="PANTHER" id="PTHR21037:SF2">
    <property type="entry name" value="SIMILAR TO NOVEL PROTEIN"/>
    <property type="match status" value="1"/>
</dbReference>